<name>A0ABY8EEV5_9FIRM</name>
<sequence>MSICKSLSMASKLNSNMILSTKLYKDYTILFKYINIILRKEGRIIIIVDEIYENDFFVEEKLKEYRLYEHIKSGRVIIKKREDFINNMGLFYELKIESEKLGYETNYIVGIYSSVVNMKTELIKKAIANEYKICCYYNVLELSIEDLLEISVYYEAILFEDDETIEIYNNKKIKELELILQSIRSSVIAKKNTYDNVKDLEKLNSFLGSVNTINNLDDFLKKFLELVSSITLCKRSGVLTKSEFENFQIYYEIGDPCECVRGYIDITFNENELIKTVEKNNKVMVFLNINEFTVIYLCFDKNKKQHMNKEILEIYSSSAKNIVNSFLEKIKNDRIISQNEKLKALGEISNGVAHDFNNILATISGYVDLSLAKRQDDNIREYLEIIKRASLDGAEMLRRIQEFTKNIREEENSFFRFERIMKIVLNMINPRISDKNMLGIDININEELNAKGHVKGREFEIREVIINILNNAIDAMPNGGDINIKTYNMDTDIYIEIEDSGNGIPKNILSRIFDPFFSTKGVNGNGIGLSVSYKIIKDHGGSIKVETEEGVGSKFIVSIPTHLEEVVNISNESEKKDEKYHKILVVDDKVPVAMATGEIIKSIGKEVEICYSAKEALQKLEFDKYDLIISDLAMPNLNGIELAKKVKSKYVDIKFVLMTGWLGDIDNYNDTTIDYILEKPFGIDEIKKILQMLN</sequence>
<dbReference type="PANTHER" id="PTHR43065:SF10">
    <property type="entry name" value="PEROXIDE STRESS-ACTIVATED HISTIDINE KINASE MAK3"/>
    <property type="match status" value="1"/>
</dbReference>
<dbReference type="InterPro" id="IPR036097">
    <property type="entry name" value="HisK_dim/P_sf"/>
</dbReference>
<dbReference type="InterPro" id="IPR011006">
    <property type="entry name" value="CheY-like_superfamily"/>
</dbReference>
<gene>
    <name evidence="14" type="ORF">P4S50_16815</name>
</gene>
<dbReference type="SUPFAM" id="SSF47384">
    <property type="entry name" value="Homodimeric domain of signal transducing histidine kinase"/>
    <property type="match status" value="1"/>
</dbReference>
<evidence type="ECO:0000256" key="6">
    <source>
        <dbReference type="ARBA" id="ARBA00022741"/>
    </source>
</evidence>
<dbReference type="SMART" id="SM00388">
    <property type="entry name" value="HisKA"/>
    <property type="match status" value="1"/>
</dbReference>
<dbReference type="SMART" id="SM00448">
    <property type="entry name" value="REC"/>
    <property type="match status" value="1"/>
</dbReference>
<evidence type="ECO:0000256" key="11">
    <source>
        <dbReference type="PROSITE-ProRule" id="PRU00169"/>
    </source>
</evidence>
<evidence type="ECO:0000256" key="8">
    <source>
        <dbReference type="ARBA" id="ARBA00022840"/>
    </source>
</evidence>
<dbReference type="Pfam" id="PF00512">
    <property type="entry name" value="HisKA"/>
    <property type="match status" value="1"/>
</dbReference>
<keyword evidence="7" id="KW-0418">Kinase</keyword>
<dbReference type="RefSeq" id="WP_277731995.1">
    <property type="nucleotide sequence ID" value="NZ_CP120733.1"/>
</dbReference>
<evidence type="ECO:0000256" key="1">
    <source>
        <dbReference type="ARBA" id="ARBA00000085"/>
    </source>
</evidence>
<evidence type="ECO:0000256" key="9">
    <source>
        <dbReference type="ARBA" id="ARBA00023012"/>
    </source>
</evidence>
<accession>A0ABY8EEV5</accession>
<dbReference type="Gene3D" id="1.10.287.130">
    <property type="match status" value="1"/>
</dbReference>
<evidence type="ECO:0000313" key="15">
    <source>
        <dbReference type="Proteomes" id="UP001222800"/>
    </source>
</evidence>
<dbReference type="Proteomes" id="UP001222800">
    <property type="component" value="Chromosome"/>
</dbReference>
<evidence type="ECO:0000259" key="12">
    <source>
        <dbReference type="PROSITE" id="PS50109"/>
    </source>
</evidence>
<evidence type="ECO:0000256" key="2">
    <source>
        <dbReference type="ARBA" id="ARBA00012438"/>
    </source>
</evidence>
<dbReference type="PRINTS" id="PR00344">
    <property type="entry name" value="BCTRLSENSOR"/>
</dbReference>
<evidence type="ECO:0000256" key="10">
    <source>
        <dbReference type="ARBA" id="ARBA00024867"/>
    </source>
</evidence>
<dbReference type="EMBL" id="CP120733">
    <property type="protein sequence ID" value="WFD10017.1"/>
    <property type="molecule type" value="Genomic_DNA"/>
</dbReference>
<keyword evidence="9" id="KW-0902">Two-component regulatory system</keyword>
<evidence type="ECO:0000256" key="7">
    <source>
        <dbReference type="ARBA" id="ARBA00022777"/>
    </source>
</evidence>
<comment type="function">
    <text evidence="10">May play the central regulatory role in sporulation. It may be an element of the effector pathway responsible for the activation of sporulation genes in response to nutritional stress. Spo0A may act in concert with spo0H (a sigma factor) to control the expression of some genes that are critical to the sporulation process.</text>
</comment>
<dbReference type="SMART" id="SM00387">
    <property type="entry name" value="HATPase_c"/>
    <property type="match status" value="1"/>
</dbReference>
<dbReference type="EC" id="2.7.13.3" evidence="2"/>
<comment type="catalytic activity">
    <reaction evidence="1">
        <text>ATP + protein L-histidine = ADP + protein N-phospho-L-histidine.</text>
        <dbReference type="EC" id="2.7.13.3"/>
    </reaction>
</comment>
<dbReference type="Pfam" id="PF00072">
    <property type="entry name" value="Response_reg"/>
    <property type="match status" value="1"/>
</dbReference>
<organism evidence="14 15">
    <name type="scientific">Tepidibacter hydrothermalis</name>
    <dbReference type="NCBI Taxonomy" id="3036126"/>
    <lineage>
        <taxon>Bacteria</taxon>
        <taxon>Bacillati</taxon>
        <taxon>Bacillota</taxon>
        <taxon>Clostridia</taxon>
        <taxon>Peptostreptococcales</taxon>
        <taxon>Peptostreptococcaceae</taxon>
        <taxon>Tepidibacter</taxon>
    </lineage>
</organism>
<dbReference type="Gene3D" id="3.30.565.10">
    <property type="entry name" value="Histidine kinase-like ATPase, C-terminal domain"/>
    <property type="match status" value="1"/>
</dbReference>
<dbReference type="GO" id="GO:0005524">
    <property type="term" value="F:ATP binding"/>
    <property type="evidence" value="ECO:0007669"/>
    <property type="project" value="UniProtKB-KW"/>
</dbReference>
<dbReference type="Gene3D" id="3.40.50.2300">
    <property type="match status" value="1"/>
</dbReference>
<keyword evidence="4 11" id="KW-0597">Phosphoprotein</keyword>
<protein>
    <recommendedName>
        <fullName evidence="3">Stage 0 sporulation protein A homolog</fullName>
        <ecNumber evidence="2">2.7.13.3</ecNumber>
    </recommendedName>
</protein>
<dbReference type="CDD" id="cd00156">
    <property type="entry name" value="REC"/>
    <property type="match status" value="1"/>
</dbReference>
<dbReference type="PROSITE" id="PS50110">
    <property type="entry name" value="RESPONSE_REGULATORY"/>
    <property type="match status" value="1"/>
</dbReference>
<keyword evidence="6" id="KW-0547">Nucleotide-binding</keyword>
<dbReference type="SUPFAM" id="SSF55874">
    <property type="entry name" value="ATPase domain of HSP90 chaperone/DNA topoisomerase II/histidine kinase"/>
    <property type="match status" value="1"/>
</dbReference>
<keyword evidence="8 14" id="KW-0067">ATP-binding</keyword>
<keyword evidence="15" id="KW-1185">Reference proteome</keyword>
<dbReference type="PANTHER" id="PTHR43065">
    <property type="entry name" value="SENSOR HISTIDINE KINASE"/>
    <property type="match status" value="1"/>
</dbReference>
<dbReference type="SUPFAM" id="SSF52172">
    <property type="entry name" value="CheY-like"/>
    <property type="match status" value="1"/>
</dbReference>
<dbReference type="InterPro" id="IPR036890">
    <property type="entry name" value="HATPase_C_sf"/>
</dbReference>
<feature type="domain" description="Histidine kinase" evidence="12">
    <location>
        <begin position="351"/>
        <end position="563"/>
    </location>
</feature>
<evidence type="ECO:0000313" key="14">
    <source>
        <dbReference type="EMBL" id="WFD10017.1"/>
    </source>
</evidence>
<evidence type="ECO:0000256" key="4">
    <source>
        <dbReference type="ARBA" id="ARBA00022553"/>
    </source>
</evidence>
<dbReference type="Pfam" id="PF02518">
    <property type="entry name" value="HATPase_c"/>
    <property type="match status" value="1"/>
</dbReference>
<dbReference type="InterPro" id="IPR001789">
    <property type="entry name" value="Sig_transdc_resp-reg_receiver"/>
</dbReference>
<reference evidence="14 15" key="1">
    <citation type="submission" date="2023-03" db="EMBL/GenBank/DDBJ databases">
        <title>Complete genome sequence of Tepidibacter sp. SWIR-1, isolated from a deep-sea hydrothermal vent.</title>
        <authorList>
            <person name="Li X."/>
        </authorList>
    </citation>
    <scope>NUCLEOTIDE SEQUENCE [LARGE SCALE GENOMIC DNA]</scope>
    <source>
        <strain evidence="14 15">SWIR-1</strain>
    </source>
</reference>
<dbReference type="InterPro" id="IPR005467">
    <property type="entry name" value="His_kinase_dom"/>
</dbReference>
<dbReference type="InterPro" id="IPR004358">
    <property type="entry name" value="Sig_transdc_His_kin-like_C"/>
</dbReference>
<evidence type="ECO:0000256" key="5">
    <source>
        <dbReference type="ARBA" id="ARBA00022679"/>
    </source>
</evidence>
<feature type="modified residue" description="4-aspartylphosphate" evidence="11">
    <location>
        <position position="631"/>
    </location>
</feature>
<feature type="domain" description="Response regulatory" evidence="13">
    <location>
        <begin position="582"/>
        <end position="694"/>
    </location>
</feature>
<proteinExistence type="predicted"/>
<dbReference type="PROSITE" id="PS50109">
    <property type="entry name" value="HIS_KIN"/>
    <property type="match status" value="1"/>
</dbReference>
<evidence type="ECO:0000259" key="13">
    <source>
        <dbReference type="PROSITE" id="PS50110"/>
    </source>
</evidence>
<evidence type="ECO:0000256" key="3">
    <source>
        <dbReference type="ARBA" id="ARBA00018672"/>
    </source>
</evidence>
<dbReference type="InterPro" id="IPR003594">
    <property type="entry name" value="HATPase_dom"/>
</dbReference>
<keyword evidence="5" id="KW-0808">Transferase</keyword>
<dbReference type="InterPro" id="IPR003661">
    <property type="entry name" value="HisK_dim/P_dom"/>
</dbReference>